<evidence type="ECO:0000313" key="4">
    <source>
        <dbReference type="Proteomes" id="UP001140949"/>
    </source>
</evidence>
<gene>
    <name evidence="3" type="ORF">M6B38_133620</name>
</gene>
<feature type="compositionally biased region" description="Polar residues" evidence="1">
    <location>
        <begin position="192"/>
        <end position="204"/>
    </location>
</feature>
<reference evidence="3" key="1">
    <citation type="journal article" date="2023" name="GigaByte">
        <title>Genome assembly of the bearded iris, Iris pallida Lam.</title>
        <authorList>
            <person name="Bruccoleri R.E."/>
            <person name="Oakeley E.J."/>
            <person name="Faust A.M.E."/>
            <person name="Altorfer M."/>
            <person name="Dessus-Babus S."/>
            <person name="Burckhardt D."/>
            <person name="Oertli M."/>
            <person name="Naumann U."/>
            <person name="Petersen F."/>
            <person name="Wong J."/>
        </authorList>
    </citation>
    <scope>NUCLEOTIDE SEQUENCE</scope>
    <source>
        <strain evidence="3">GSM-AAB239-AS_SAM_17_03QT</strain>
    </source>
</reference>
<evidence type="ECO:0000259" key="2">
    <source>
        <dbReference type="Pfam" id="PF12776"/>
    </source>
</evidence>
<dbReference type="PANTHER" id="PTHR31704:SF37">
    <property type="entry name" value="HEAT SHOCK PROTEIN"/>
    <property type="match status" value="1"/>
</dbReference>
<organism evidence="3 4">
    <name type="scientific">Iris pallida</name>
    <name type="common">Sweet iris</name>
    <dbReference type="NCBI Taxonomy" id="29817"/>
    <lineage>
        <taxon>Eukaryota</taxon>
        <taxon>Viridiplantae</taxon>
        <taxon>Streptophyta</taxon>
        <taxon>Embryophyta</taxon>
        <taxon>Tracheophyta</taxon>
        <taxon>Spermatophyta</taxon>
        <taxon>Magnoliopsida</taxon>
        <taxon>Liliopsida</taxon>
        <taxon>Asparagales</taxon>
        <taxon>Iridaceae</taxon>
        <taxon>Iridoideae</taxon>
        <taxon>Irideae</taxon>
        <taxon>Iris</taxon>
    </lineage>
</organism>
<name>A0AAX6FHB5_IRIPA</name>
<keyword evidence="4" id="KW-1185">Reference proteome</keyword>
<sequence length="318" mass="35962">MAKVNWSPEETELFLDLCLEEVNGGNRSNKTISKDGWVRIQMKWNAHFSQDRELDKFKNKWDSVRKEWKDFEQFLNKETEIEWDPVTGTIDASEEWWKRQKLAKTKFYKYKNAPFALYEKCTTLFKNTIATSSMACTPSRAMPTVDNVHTPNVSLGDEGSGSSYAGGPEDLPGGNTLVVHETPPISVRLPVTDTTPLTQPTPVTNAVCPTRGTKRSRGKGKVTDTSKPINLADGCGAYETKLSTSVNQRSHDWSIEDVIDAMMTLPGLDPNSRFFSDCLVWMDSEHNRRTFLKIPTPVMKLNFLRSMMKKSGWDGDGY</sequence>
<dbReference type="InterPro" id="IPR024752">
    <property type="entry name" value="Myb/SANT-like_dom"/>
</dbReference>
<accession>A0AAX6FHB5</accession>
<feature type="domain" description="Myb/SANT-like" evidence="2">
    <location>
        <begin position="5"/>
        <end position="99"/>
    </location>
</feature>
<dbReference type="EMBL" id="JANAVB010028807">
    <property type="protein sequence ID" value="KAJ6815633.1"/>
    <property type="molecule type" value="Genomic_DNA"/>
</dbReference>
<evidence type="ECO:0000313" key="3">
    <source>
        <dbReference type="EMBL" id="KAJ6815633.1"/>
    </source>
</evidence>
<reference evidence="3" key="2">
    <citation type="submission" date="2023-04" db="EMBL/GenBank/DDBJ databases">
        <authorList>
            <person name="Bruccoleri R.E."/>
            <person name="Oakeley E.J."/>
            <person name="Faust A.-M."/>
            <person name="Dessus-Babus S."/>
            <person name="Altorfer M."/>
            <person name="Burckhardt D."/>
            <person name="Oertli M."/>
            <person name="Naumann U."/>
            <person name="Petersen F."/>
            <person name="Wong J."/>
        </authorList>
    </citation>
    <scope>NUCLEOTIDE SEQUENCE</scope>
    <source>
        <strain evidence="3">GSM-AAB239-AS_SAM_17_03QT</strain>
        <tissue evidence="3">Leaf</tissue>
    </source>
</reference>
<proteinExistence type="predicted"/>
<protein>
    <submittedName>
        <fullName evidence="3">L10-interacting MYB domain-containing protein-like</fullName>
    </submittedName>
</protein>
<feature type="region of interest" description="Disordered" evidence="1">
    <location>
        <begin position="189"/>
        <end position="226"/>
    </location>
</feature>
<evidence type="ECO:0000256" key="1">
    <source>
        <dbReference type="SAM" id="MobiDB-lite"/>
    </source>
</evidence>
<dbReference type="AlphaFoldDB" id="A0AAX6FHB5"/>
<dbReference type="Pfam" id="PF12776">
    <property type="entry name" value="Myb_DNA-bind_3"/>
    <property type="match status" value="1"/>
</dbReference>
<dbReference type="Proteomes" id="UP001140949">
    <property type="component" value="Unassembled WGS sequence"/>
</dbReference>
<comment type="caution">
    <text evidence="3">The sequence shown here is derived from an EMBL/GenBank/DDBJ whole genome shotgun (WGS) entry which is preliminary data.</text>
</comment>
<dbReference type="PANTHER" id="PTHR31704">
    <property type="entry name" value="MYB/SANT-LIKE DNA-BINDING DOMAIN PROTEIN-RELATED"/>
    <property type="match status" value="1"/>
</dbReference>